<comment type="caution">
    <text evidence="2">The sequence shown here is derived from an EMBL/GenBank/DDBJ whole genome shotgun (WGS) entry which is preliminary data.</text>
</comment>
<evidence type="ECO:0000313" key="2">
    <source>
        <dbReference type="EMBL" id="RDC59937.1"/>
    </source>
</evidence>
<gene>
    <name evidence="2" type="ORF">HME9302_01134</name>
</gene>
<keyword evidence="1" id="KW-0812">Transmembrane</keyword>
<feature type="transmembrane region" description="Helical" evidence="1">
    <location>
        <begin position="6"/>
        <end position="30"/>
    </location>
</feature>
<dbReference type="Proteomes" id="UP000253727">
    <property type="component" value="Unassembled WGS sequence"/>
</dbReference>
<reference evidence="2 3" key="1">
    <citation type="submission" date="2018-04" db="EMBL/GenBank/DDBJ databases">
        <title>Altererythrobacter sp. HME9302 genome sequencing and assembly.</title>
        <authorList>
            <person name="Kang H."/>
            <person name="Kim H."/>
            <person name="Joh K."/>
        </authorList>
    </citation>
    <scope>NUCLEOTIDE SEQUENCE [LARGE SCALE GENOMIC DNA]</scope>
    <source>
        <strain evidence="2 3">HME9302</strain>
    </source>
</reference>
<keyword evidence="3" id="KW-1185">Reference proteome</keyword>
<feature type="transmembrane region" description="Helical" evidence="1">
    <location>
        <begin position="123"/>
        <end position="139"/>
    </location>
</feature>
<feature type="transmembrane region" description="Helical" evidence="1">
    <location>
        <begin position="175"/>
        <end position="193"/>
    </location>
</feature>
<organism evidence="2 3">
    <name type="scientific">Alteripontixanthobacter maritimus</name>
    <dbReference type="NCBI Taxonomy" id="2161824"/>
    <lineage>
        <taxon>Bacteria</taxon>
        <taxon>Pseudomonadati</taxon>
        <taxon>Pseudomonadota</taxon>
        <taxon>Alphaproteobacteria</taxon>
        <taxon>Sphingomonadales</taxon>
        <taxon>Erythrobacteraceae</taxon>
        <taxon>Alteripontixanthobacter</taxon>
    </lineage>
</organism>
<keyword evidence="1" id="KW-1133">Transmembrane helix</keyword>
<dbReference type="AlphaFoldDB" id="A0A369Q9K4"/>
<feature type="transmembrane region" description="Helical" evidence="1">
    <location>
        <begin position="145"/>
        <end position="168"/>
    </location>
</feature>
<evidence type="ECO:0000313" key="3">
    <source>
        <dbReference type="Proteomes" id="UP000253727"/>
    </source>
</evidence>
<dbReference type="RefSeq" id="WP_115366196.1">
    <property type="nucleotide sequence ID" value="NZ_QBKA01000002.1"/>
</dbReference>
<keyword evidence="1" id="KW-0472">Membrane</keyword>
<evidence type="ECO:0000256" key="1">
    <source>
        <dbReference type="SAM" id="Phobius"/>
    </source>
</evidence>
<feature type="transmembrane region" description="Helical" evidence="1">
    <location>
        <begin position="85"/>
        <end position="103"/>
    </location>
</feature>
<protein>
    <submittedName>
        <fullName evidence="2">Uncharacterized protein</fullName>
    </submittedName>
</protein>
<name>A0A369Q9K4_9SPHN</name>
<accession>A0A369Q9K4</accession>
<dbReference type="OrthoDB" id="7192182at2"/>
<feature type="transmembrane region" description="Helical" evidence="1">
    <location>
        <begin position="51"/>
        <end position="73"/>
    </location>
</feature>
<sequence>MTQFEFLFALYSLILGLSLVELLSGLGRALELRSAQIDDPNAGSSQFKIGWLTPLLGLFVILDLMSFWAYAWIVRDELAISSQSLLAIMTFAASYFLAARLVFPTEPARFADLDTHYFRIRRIVFAILITLVLVQWGYMSTIPAIWSQVALVGPIAMTLLLIALMGAAMVVRTKWASGILLGLLIARYLFNYLT</sequence>
<proteinExistence type="predicted"/>
<dbReference type="EMBL" id="QBKA01000002">
    <property type="protein sequence ID" value="RDC59937.1"/>
    <property type="molecule type" value="Genomic_DNA"/>
</dbReference>